<organism evidence="1 2">
    <name type="scientific">Pseudomonas bharatica CSV86</name>
    <dbReference type="NCBI Taxonomy" id="1005395"/>
    <lineage>
        <taxon>Bacteria</taxon>
        <taxon>Pseudomonadati</taxon>
        <taxon>Pseudomonadota</taxon>
        <taxon>Gammaproteobacteria</taxon>
        <taxon>Pseudomonadales</taxon>
        <taxon>Pseudomonadaceae</taxon>
        <taxon>Pseudomonas</taxon>
        <taxon>Pseudomonas bharatica</taxon>
    </lineage>
</organism>
<dbReference type="EMBL" id="AMWJ02000005">
    <property type="protein sequence ID" value="NNJ18925.1"/>
    <property type="molecule type" value="Genomic_DNA"/>
</dbReference>
<dbReference type="AlphaFoldDB" id="A0A7K4EMS0"/>
<evidence type="ECO:0000313" key="2">
    <source>
        <dbReference type="Proteomes" id="UP000010448"/>
    </source>
</evidence>
<dbReference type="RefSeq" id="WP_170395233.1">
    <property type="nucleotide sequence ID" value="NZ_AMWJ02000005.1"/>
</dbReference>
<proteinExistence type="predicted"/>
<dbReference type="Proteomes" id="UP000010448">
    <property type="component" value="Unassembled WGS sequence"/>
</dbReference>
<evidence type="ECO:0000313" key="1">
    <source>
        <dbReference type="EMBL" id="NNJ18925.1"/>
    </source>
</evidence>
<accession>A0A7K4EMS0</accession>
<keyword evidence="2" id="KW-1185">Reference proteome</keyword>
<comment type="caution">
    <text evidence="1">The sequence shown here is derived from an EMBL/GenBank/DDBJ whole genome shotgun (WGS) entry which is preliminary data.</text>
</comment>
<name>A0A7K4EMS0_9PSED</name>
<sequence>MTLIALAGSPWACAPRAQATNAPAALPQVQVMNAVSRDVVDWQGYTAAWSPPTRW</sequence>
<protein>
    <submittedName>
        <fullName evidence="1">Uncharacterized protein</fullName>
    </submittedName>
</protein>
<gene>
    <name evidence="1" type="ORF">CSV86_029060</name>
</gene>
<reference evidence="1 2" key="1">
    <citation type="journal article" date="2013" name="Genome Announc.">
        <title>Genome Sequence of Naphthalene-Degrading Soil Bacterium Pseudomonas putida CSV86.</title>
        <authorList>
            <person name="Phale P.S."/>
            <person name="Paliwal V."/>
            <person name="Raju S.C."/>
            <person name="Modak A."/>
            <person name="Purohit H.J."/>
        </authorList>
    </citation>
    <scope>NUCLEOTIDE SEQUENCE [LARGE SCALE GENOMIC DNA]</scope>
    <source>
        <strain evidence="1 2">CSV86</strain>
    </source>
</reference>